<dbReference type="Pfam" id="PF13473">
    <property type="entry name" value="Cupredoxin_1"/>
    <property type="match status" value="1"/>
</dbReference>
<feature type="domain" description="EfeO-type cupredoxin-like" evidence="1">
    <location>
        <begin position="39"/>
        <end position="163"/>
    </location>
</feature>
<protein>
    <recommendedName>
        <fullName evidence="1">EfeO-type cupredoxin-like domain-containing protein</fullName>
    </recommendedName>
</protein>
<dbReference type="InterPro" id="IPR008972">
    <property type="entry name" value="Cupredoxin"/>
</dbReference>
<dbReference type="InterPro" id="IPR028096">
    <property type="entry name" value="EfeO_Cupredoxin"/>
</dbReference>
<name>A0A537KZY1_9BACT</name>
<evidence type="ECO:0000313" key="2">
    <source>
        <dbReference type="EMBL" id="TMJ01310.1"/>
    </source>
</evidence>
<organism evidence="2 3">
    <name type="scientific">Candidatus Segetimicrobium genomatis</name>
    <dbReference type="NCBI Taxonomy" id="2569760"/>
    <lineage>
        <taxon>Bacteria</taxon>
        <taxon>Bacillati</taxon>
        <taxon>Candidatus Sysuimicrobiota</taxon>
        <taxon>Candidatus Sysuimicrobiia</taxon>
        <taxon>Candidatus Sysuimicrobiales</taxon>
        <taxon>Candidatus Segetimicrobiaceae</taxon>
        <taxon>Candidatus Segetimicrobium</taxon>
    </lineage>
</organism>
<proteinExistence type="predicted"/>
<accession>A0A537KZY1</accession>
<sequence>MHPVMFPLHELVRGGANIPFGKNDRLRRRSMHRRWILIAAVLLLLLTVPAGLPVRAQGSRKVIQITMVSWKFTPDFFTVTQGDTVVLQLSNEDPDKRNHSFAARWLVGKQVIVRGQVAREGIDDERRFFAVAPGTKVEIEFVASEPGSFPFVCGVFDHGSRGQVGAMNVLPAPK</sequence>
<dbReference type="Gene3D" id="2.60.40.420">
    <property type="entry name" value="Cupredoxins - blue copper proteins"/>
    <property type="match status" value="1"/>
</dbReference>
<gene>
    <name evidence="2" type="ORF">E6H01_08010</name>
</gene>
<dbReference type="SUPFAM" id="SSF49503">
    <property type="entry name" value="Cupredoxins"/>
    <property type="match status" value="1"/>
</dbReference>
<reference evidence="2 3" key="1">
    <citation type="journal article" date="2019" name="Nat. Microbiol.">
        <title>Mediterranean grassland soil C-N compound turnover is dependent on rainfall and depth, and is mediated by genomically divergent microorganisms.</title>
        <authorList>
            <person name="Diamond S."/>
            <person name="Andeer P.F."/>
            <person name="Li Z."/>
            <person name="Crits-Christoph A."/>
            <person name="Burstein D."/>
            <person name="Anantharaman K."/>
            <person name="Lane K.R."/>
            <person name="Thomas B.C."/>
            <person name="Pan C."/>
            <person name="Northen T.R."/>
            <person name="Banfield J.F."/>
        </authorList>
    </citation>
    <scope>NUCLEOTIDE SEQUENCE [LARGE SCALE GENOMIC DNA]</scope>
    <source>
        <strain evidence="2">NP_4</strain>
    </source>
</reference>
<dbReference type="CDD" id="cd00920">
    <property type="entry name" value="Cupredoxin"/>
    <property type="match status" value="1"/>
</dbReference>
<comment type="caution">
    <text evidence="2">The sequence shown here is derived from an EMBL/GenBank/DDBJ whole genome shotgun (WGS) entry which is preliminary data.</text>
</comment>
<evidence type="ECO:0000313" key="3">
    <source>
        <dbReference type="Proteomes" id="UP000319353"/>
    </source>
</evidence>
<dbReference type="Proteomes" id="UP000319353">
    <property type="component" value="Unassembled WGS sequence"/>
</dbReference>
<dbReference type="AlphaFoldDB" id="A0A537KZY1"/>
<evidence type="ECO:0000259" key="1">
    <source>
        <dbReference type="Pfam" id="PF13473"/>
    </source>
</evidence>
<dbReference type="EMBL" id="VBAL01000100">
    <property type="protein sequence ID" value="TMJ01310.1"/>
    <property type="molecule type" value="Genomic_DNA"/>
</dbReference>